<dbReference type="RefSeq" id="WP_254749106.1">
    <property type="nucleotide sequence ID" value="NZ_JANCLV010000004.1"/>
</dbReference>
<keyword evidence="1" id="KW-0805">Transcription regulation</keyword>
<dbReference type="PROSITE" id="PS50921">
    <property type="entry name" value="ANTAR"/>
    <property type="match status" value="1"/>
</dbReference>
<name>A0ABT1LMI9_9MICC</name>
<gene>
    <name evidence="4" type="ORF">NFC73_07905</name>
</gene>
<evidence type="ECO:0000256" key="2">
    <source>
        <dbReference type="ARBA" id="ARBA00023163"/>
    </source>
</evidence>
<dbReference type="EMBL" id="JANCLV010000004">
    <property type="protein sequence ID" value="MCP8999655.1"/>
    <property type="molecule type" value="Genomic_DNA"/>
</dbReference>
<keyword evidence="2" id="KW-0804">Transcription</keyword>
<reference evidence="4 5" key="1">
    <citation type="submission" date="2022-06" db="EMBL/GenBank/DDBJ databases">
        <title>Pseudarthrobacter sp. strain RMG13 Genome sequencing and assembly.</title>
        <authorList>
            <person name="Kim I."/>
        </authorList>
    </citation>
    <scope>NUCLEOTIDE SEQUENCE [LARGE SCALE GENOMIC DNA]</scope>
    <source>
        <strain evidence="4 5">RMG13</strain>
    </source>
</reference>
<keyword evidence="5" id="KW-1185">Reference proteome</keyword>
<evidence type="ECO:0000313" key="4">
    <source>
        <dbReference type="EMBL" id="MCP8999655.1"/>
    </source>
</evidence>
<feature type="domain" description="ANTAR" evidence="3">
    <location>
        <begin position="151"/>
        <end position="212"/>
    </location>
</feature>
<evidence type="ECO:0000256" key="1">
    <source>
        <dbReference type="ARBA" id="ARBA00023015"/>
    </source>
</evidence>
<dbReference type="Pfam" id="PF03861">
    <property type="entry name" value="ANTAR"/>
    <property type="match status" value="1"/>
</dbReference>
<dbReference type="InterPro" id="IPR005561">
    <property type="entry name" value="ANTAR"/>
</dbReference>
<comment type="caution">
    <text evidence="4">The sequence shown here is derived from an EMBL/GenBank/DDBJ whole genome shotgun (WGS) entry which is preliminary data.</text>
</comment>
<dbReference type="SUPFAM" id="SSF55781">
    <property type="entry name" value="GAF domain-like"/>
    <property type="match status" value="1"/>
</dbReference>
<dbReference type="InterPro" id="IPR029016">
    <property type="entry name" value="GAF-like_dom_sf"/>
</dbReference>
<sequence length="231" mass="24376">MDIAPDMAAGEEDVCAPYLAKLPITGAAVTLFGGATAETLVSASDELAARLDELQFNLGEGPRWRAHKTRLPVLVPDAQSTAGDEWPMFHQAIAGTDAAALFVFPLTVGAVDLGVVELYHSVRGNLSRSDRSMAAVLAGQTSWYLLRKILTLRSPDTDPALEPALMSRREIHQATGMVLAQSGATASESLLMLRAYAFANDLTLKETAAAVLEGRLSFDTGNGGPGGPVLQ</sequence>
<dbReference type="InterPro" id="IPR003018">
    <property type="entry name" value="GAF"/>
</dbReference>
<dbReference type="Proteomes" id="UP001524318">
    <property type="component" value="Unassembled WGS sequence"/>
</dbReference>
<evidence type="ECO:0000259" key="3">
    <source>
        <dbReference type="PROSITE" id="PS50921"/>
    </source>
</evidence>
<dbReference type="Gene3D" id="1.10.10.10">
    <property type="entry name" value="Winged helix-like DNA-binding domain superfamily/Winged helix DNA-binding domain"/>
    <property type="match status" value="1"/>
</dbReference>
<dbReference type="InterPro" id="IPR036388">
    <property type="entry name" value="WH-like_DNA-bd_sf"/>
</dbReference>
<dbReference type="Pfam" id="PF13185">
    <property type="entry name" value="GAF_2"/>
    <property type="match status" value="1"/>
</dbReference>
<dbReference type="SMART" id="SM01012">
    <property type="entry name" value="ANTAR"/>
    <property type="match status" value="1"/>
</dbReference>
<accession>A0ABT1LMI9</accession>
<evidence type="ECO:0000313" key="5">
    <source>
        <dbReference type="Proteomes" id="UP001524318"/>
    </source>
</evidence>
<dbReference type="Gene3D" id="3.30.450.40">
    <property type="match status" value="1"/>
</dbReference>
<organism evidence="4 5">
    <name type="scientific">Pseudarthrobacter humi</name>
    <dbReference type="NCBI Taxonomy" id="2952523"/>
    <lineage>
        <taxon>Bacteria</taxon>
        <taxon>Bacillati</taxon>
        <taxon>Actinomycetota</taxon>
        <taxon>Actinomycetes</taxon>
        <taxon>Micrococcales</taxon>
        <taxon>Micrococcaceae</taxon>
        <taxon>Pseudarthrobacter</taxon>
    </lineage>
</organism>
<protein>
    <submittedName>
        <fullName evidence="4">GAF and ANTAR domain-containing protein</fullName>
    </submittedName>
</protein>
<proteinExistence type="predicted"/>